<dbReference type="EMBL" id="EAAA01001036">
    <property type="status" value="NOT_ANNOTATED_CDS"/>
    <property type="molecule type" value="Genomic_DNA"/>
</dbReference>
<organism evidence="4 5">
    <name type="scientific">Ciona intestinalis</name>
    <name type="common">Transparent sea squirt</name>
    <name type="synonym">Ascidia intestinalis</name>
    <dbReference type="NCBI Taxonomy" id="7719"/>
    <lineage>
        <taxon>Eukaryota</taxon>
        <taxon>Metazoa</taxon>
        <taxon>Chordata</taxon>
        <taxon>Tunicata</taxon>
        <taxon>Ascidiacea</taxon>
        <taxon>Phlebobranchia</taxon>
        <taxon>Cionidae</taxon>
        <taxon>Ciona</taxon>
    </lineage>
</organism>
<evidence type="ECO:0000256" key="1">
    <source>
        <dbReference type="ARBA" id="ARBA00022598"/>
    </source>
</evidence>
<dbReference type="GO" id="GO:0016874">
    <property type="term" value="F:ligase activity"/>
    <property type="evidence" value="ECO:0007669"/>
    <property type="project" value="UniProtKB-KW"/>
</dbReference>
<dbReference type="Pfam" id="PF03133">
    <property type="entry name" value="TTL"/>
    <property type="match status" value="1"/>
</dbReference>
<keyword evidence="5" id="KW-1185">Reference proteome</keyword>
<dbReference type="Ensembl" id="ENSCINT00000004824.3">
    <property type="protein sequence ID" value="ENSCINP00000004824.3"/>
    <property type="gene ID" value="ENSCING00000002372.3"/>
</dbReference>
<dbReference type="PANTHER" id="PTHR12241">
    <property type="entry name" value="TUBULIN POLYGLUTAMYLASE"/>
    <property type="match status" value="1"/>
</dbReference>
<keyword evidence="3" id="KW-0067">ATP-binding</keyword>
<dbReference type="Gene3D" id="3.30.470.20">
    <property type="entry name" value="ATP-grasp fold, B domain"/>
    <property type="match status" value="1"/>
</dbReference>
<dbReference type="STRING" id="7719.ENSCINP00000004824"/>
<keyword evidence="1" id="KW-0436">Ligase</keyword>
<reference evidence="4" key="4">
    <citation type="submission" date="2025-09" db="UniProtKB">
        <authorList>
            <consortium name="Ensembl"/>
        </authorList>
    </citation>
    <scope>IDENTIFICATION</scope>
</reference>
<name>F6R606_CIOIN</name>
<dbReference type="Proteomes" id="UP000008144">
    <property type="component" value="Chromosome 12"/>
</dbReference>
<protein>
    <recommendedName>
        <fullName evidence="6">Tubulin--tyrosine ligase-like protein 9</fullName>
    </recommendedName>
</protein>
<reference evidence="5" key="1">
    <citation type="journal article" date="2002" name="Science">
        <title>The draft genome of Ciona intestinalis: insights into chordate and vertebrate origins.</title>
        <authorList>
            <person name="Dehal P."/>
            <person name="Satou Y."/>
            <person name="Campbell R.K."/>
            <person name="Chapman J."/>
            <person name="Degnan B."/>
            <person name="De Tomaso A."/>
            <person name="Davidson B."/>
            <person name="Di Gregorio A."/>
            <person name="Gelpke M."/>
            <person name="Goodstein D.M."/>
            <person name="Harafuji N."/>
            <person name="Hastings K.E."/>
            <person name="Ho I."/>
            <person name="Hotta K."/>
            <person name="Huang W."/>
            <person name="Kawashima T."/>
            <person name="Lemaire P."/>
            <person name="Martinez D."/>
            <person name="Meinertzhagen I.A."/>
            <person name="Necula S."/>
            <person name="Nonaka M."/>
            <person name="Putnam N."/>
            <person name="Rash S."/>
            <person name="Saiga H."/>
            <person name="Satake M."/>
            <person name="Terry A."/>
            <person name="Yamada L."/>
            <person name="Wang H.G."/>
            <person name="Awazu S."/>
            <person name="Azumi K."/>
            <person name="Boore J."/>
            <person name="Branno M."/>
            <person name="Chin-Bow S."/>
            <person name="DeSantis R."/>
            <person name="Doyle S."/>
            <person name="Francino P."/>
            <person name="Keys D.N."/>
            <person name="Haga S."/>
            <person name="Hayashi H."/>
            <person name="Hino K."/>
            <person name="Imai K.S."/>
            <person name="Inaba K."/>
            <person name="Kano S."/>
            <person name="Kobayashi K."/>
            <person name="Kobayashi M."/>
            <person name="Lee B.I."/>
            <person name="Makabe K.W."/>
            <person name="Manohar C."/>
            <person name="Matassi G."/>
            <person name="Medina M."/>
            <person name="Mochizuki Y."/>
            <person name="Mount S."/>
            <person name="Morishita T."/>
            <person name="Miura S."/>
            <person name="Nakayama A."/>
            <person name="Nishizaka S."/>
            <person name="Nomoto H."/>
            <person name="Ohta F."/>
            <person name="Oishi K."/>
            <person name="Rigoutsos I."/>
            <person name="Sano M."/>
            <person name="Sasaki A."/>
            <person name="Sasakura Y."/>
            <person name="Shoguchi E."/>
            <person name="Shin-i T."/>
            <person name="Spagnuolo A."/>
            <person name="Stainier D."/>
            <person name="Suzuki M.M."/>
            <person name="Tassy O."/>
            <person name="Takatori N."/>
            <person name="Tokuoka M."/>
            <person name="Yagi K."/>
            <person name="Yoshizaki F."/>
            <person name="Wada S."/>
            <person name="Zhang C."/>
            <person name="Hyatt P.D."/>
            <person name="Larimer F."/>
            <person name="Detter C."/>
            <person name="Doggett N."/>
            <person name="Glavina T."/>
            <person name="Hawkins T."/>
            <person name="Richardson P."/>
            <person name="Lucas S."/>
            <person name="Kohara Y."/>
            <person name="Levine M."/>
            <person name="Satoh N."/>
            <person name="Rokhsar D.S."/>
        </authorList>
    </citation>
    <scope>NUCLEOTIDE SEQUENCE [LARGE SCALE GENOMIC DNA]</scope>
</reference>
<reference evidence="4" key="2">
    <citation type="journal article" date="2008" name="Genome Biol.">
        <title>Improved genome assembly and evidence-based global gene model set for the chordate Ciona intestinalis: new insight into intron and operon populations.</title>
        <authorList>
            <person name="Satou Y."/>
            <person name="Mineta K."/>
            <person name="Ogasawara M."/>
            <person name="Sasakura Y."/>
            <person name="Shoguchi E."/>
            <person name="Ueno K."/>
            <person name="Yamada L."/>
            <person name="Matsumoto J."/>
            <person name="Wasserscheid J."/>
            <person name="Dewar K."/>
            <person name="Wiley G.B."/>
            <person name="Macmil S.L."/>
            <person name="Roe B.A."/>
            <person name="Zeller R.W."/>
            <person name="Hastings K.E."/>
            <person name="Lemaire P."/>
            <person name="Lindquist E."/>
            <person name="Endo T."/>
            <person name="Hotta K."/>
            <person name="Inaba K."/>
        </authorList>
    </citation>
    <scope>NUCLEOTIDE SEQUENCE [LARGE SCALE GENOMIC DNA]</scope>
    <source>
        <strain evidence="4">wild type</strain>
    </source>
</reference>
<dbReference type="InParanoid" id="F6R606"/>
<dbReference type="OMA" id="ECENIAQ"/>
<dbReference type="GeneTree" id="ENSGT00940000162752"/>
<evidence type="ECO:0000256" key="3">
    <source>
        <dbReference type="ARBA" id="ARBA00022840"/>
    </source>
</evidence>
<dbReference type="GO" id="GO:0005524">
    <property type="term" value="F:ATP binding"/>
    <property type="evidence" value="ECO:0007669"/>
    <property type="project" value="UniProtKB-KW"/>
</dbReference>
<sequence>MVLYNEEDGLVFRTSEHVPEVLKQILLERGWNEYDETQDAASWNLWWKTQRFRKSEHEEVAPWQRLNHFPRTDAITRKDSLVRNLRRMRCVHGVHNFSFHPPAYILPNEYTKFVSDYGKEAQKQGKKNLYWICKPVDLSRGRGIFVFHDLKSLTYDCSVIVQRYITNPLLISGYKFDLRIYVCVPSFQPLTIYMYQEGIVRFGTDKFDLNQLSNIFSHLTNTSINKYGPSYSTDKER</sequence>
<dbReference type="AlphaFoldDB" id="F6R606"/>
<evidence type="ECO:0000313" key="4">
    <source>
        <dbReference type="Ensembl" id="ENSCINP00000004824.3"/>
    </source>
</evidence>
<accession>F6R606</accession>
<dbReference type="SUPFAM" id="SSF56059">
    <property type="entry name" value="Glutathione synthetase ATP-binding domain-like"/>
    <property type="match status" value="1"/>
</dbReference>
<reference evidence="4" key="3">
    <citation type="submission" date="2025-08" db="UniProtKB">
        <authorList>
            <consortium name="Ensembl"/>
        </authorList>
    </citation>
    <scope>IDENTIFICATION</scope>
</reference>
<evidence type="ECO:0008006" key="6">
    <source>
        <dbReference type="Google" id="ProtNLM"/>
    </source>
</evidence>
<evidence type="ECO:0000313" key="5">
    <source>
        <dbReference type="Proteomes" id="UP000008144"/>
    </source>
</evidence>
<proteinExistence type="predicted"/>
<dbReference type="PROSITE" id="PS51221">
    <property type="entry name" value="TTL"/>
    <property type="match status" value="1"/>
</dbReference>
<evidence type="ECO:0000256" key="2">
    <source>
        <dbReference type="ARBA" id="ARBA00022741"/>
    </source>
</evidence>
<dbReference type="InterPro" id="IPR004344">
    <property type="entry name" value="TTL/TTLL_fam"/>
</dbReference>
<dbReference type="HOGENOM" id="CLU_010131_3_1_1"/>
<keyword evidence="2" id="KW-0547">Nucleotide-binding</keyword>
<dbReference type="PANTHER" id="PTHR12241:SF118">
    <property type="entry name" value="TUBULIN POLYGLUTAMYLASE TTLL2-RELATED"/>
    <property type="match status" value="1"/>
</dbReference>